<gene>
    <name evidence="1" type="ORF">NCTC10692_04910</name>
</gene>
<evidence type="ECO:0000313" key="2">
    <source>
        <dbReference type="Proteomes" id="UP000255303"/>
    </source>
</evidence>
<evidence type="ECO:0000313" key="1">
    <source>
        <dbReference type="EMBL" id="SUE72754.1"/>
    </source>
</evidence>
<dbReference type="Proteomes" id="UP000255303">
    <property type="component" value="Unassembled WGS sequence"/>
</dbReference>
<dbReference type="AlphaFoldDB" id="A0A379PLQ0"/>
<sequence>MSNADFPESHPCSPDEVDLLQSFSNLSDDQRKVALQAIENLVEARELGGLEGALDQLIKAAERKITQEEGKKLAESILLMTSTNDWMGMLNLIGRNRLN</sequence>
<dbReference type="EMBL" id="UGUV01000003">
    <property type="protein sequence ID" value="SUE72754.1"/>
    <property type="molecule type" value="Genomic_DNA"/>
</dbReference>
<organism evidence="1 2">
    <name type="scientific">Ectopseudomonas oleovorans</name>
    <name type="common">Pseudomonas oleovorans</name>
    <dbReference type="NCBI Taxonomy" id="301"/>
    <lineage>
        <taxon>Bacteria</taxon>
        <taxon>Pseudomonadati</taxon>
        <taxon>Pseudomonadota</taxon>
        <taxon>Gammaproteobacteria</taxon>
        <taxon>Pseudomonadales</taxon>
        <taxon>Pseudomonadaceae</taxon>
        <taxon>Ectopseudomonas</taxon>
    </lineage>
</organism>
<accession>A0A379PLQ0</accession>
<name>A0A379PLQ0_ECTOL</name>
<reference evidence="1 2" key="1">
    <citation type="submission" date="2018-06" db="EMBL/GenBank/DDBJ databases">
        <authorList>
            <consortium name="Pathogen Informatics"/>
            <person name="Doyle S."/>
        </authorList>
    </citation>
    <scope>NUCLEOTIDE SEQUENCE [LARGE SCALE GENOMIC DNA]</scope>
    <source>
        <strain evidence="1 2">NCTC10692</strain>
    </source>
</reference>
<protein>
    <submittedName>
        <fullName evidence="1">Uncharacterized protein</fullName>
    </submittedName>
</protein>
<dbReference type="RefSeq" id="WP_074857319.1">
    <property type="nucleotide sequence ID" value="NZ_FNZC01000019.1"/>
</dbReference>
<proteinExistence type="predicted"/>